<dbReference type="Proteomes" id="UP001499863">
    <property type="component" value="Unassembled WGS sequence"/>
</dbReference>
<feature type="transmembrane region" description="Helical" evidence="2">
    <location>
        <begin position="161"/>
        <end position="181"/>
    </location>
</feature>
<accession>A0ABN1XUU3</accession>
<evidence type="ECO:0000256" key="2">
    <source>
        <dbReference type="SAM" id="Phobius"/>
    </source>
</evidence>
<dbReference type="InterPro" id="IPR057169">
    <property type="entry name" value="DUF7847"/>
</dbReference>
<reference evidence="4 5" key="1">
    <citation type="journal article" date="2019" name="Int. J. Syst. Evol. Microbiol.">
        <title>The Global Catalogue of Microorganisms (GCM) 10K type strain sequencing project: providing services to taxonomists for standard genome sequencing and annotation.</title>
        <authorList>
            <consortium name="The Broad Institute Genomics Platform"/>
            <consortium name="The Broad Institute Genome Sequencing Center for Infectious Disease"/>
            <person name="Wu L."/>
            <person name="Ma J."/>
        </authorList>
    </citation>
    <scope>NUCLEOTIDE SEQUENCE [LARGE SCALE GENOMIC DNA]</scope>
    <source>
        <strain evidence="4 5">JCM 12393</strain>
    </source>
</reference>
<feature type="transmembrane region" description="Helical" evidence="2">
    <location>
        <begin position="118"/>
        <end position="141"/>
    </location>
</feature>
<evidence type="ECO:0000313" key="4">
    <source>
        <dbReference type="EMBL" id="GAA1390829.1"/>
    </source>
</evidence>
<dbReference type="Pfam" id="PF25231">
    <property type="entry name" value="DUF7847"/>
    <property type="match status" value="1"/>
</dbReference>
<keyword evidence="2" id="KW-0812">Transmembrane</keyword>
<name>A0ABN1XUU3_9ACTN</name>
<keyword evidence="2" id="KW-1133">Transmembrane helix</keyword>
<evidence type="ECO:0000256" key="1">
    <source>
        <dbReference type="SAM" id="MobiDB-lite"/>
    </source>
</evidence>
<feature type="transmembrane region" description="Helical" evidence="2">
    <location>
        <begin position="201"/>
        <end position="229"/>
    </location>
</feature>
<evidence type="ECO:0000313" key="5">
    <source>
        <dbReference type="Proteomes" id="UP001499863"/>
    </source>
</evidence>
<comment type="caution">
    <text evidence="4">The sequence shown here is derived from an EMBL/GenBank/DDBJ whole genome shotgun (WGS) entry which is preliminary data.</text>
</comment>
<feature type="domain" description="DUF7847" evidence="3">
    <location>
        <begin position="105"/>
        <end position="368"/>
    </location>
</feature>
<gene>
    <name evidence="4" type="ORF">GCM10009639_19940</name>
</gene>
<feature type="region of interest" description="Disordered" evidence="1">
    <location>
        <begin position="1"/>
        <end position="89"/>
    </location>
</feature>
<organism evidence="4 5">
    <name type="scientific">Kitasatospora putterlickiae</name>
    <dbReference type="NCBI Taxonomy" id="221725"/>
    <lineage>
        <taxon>Bacteria</taxon>
        <taxon>Bacillati</taxon>
        <taxon>Actinomycetota</taxon>
        <taxon>Actinomycetes</taxon>
        <taxon>Kitasatosporales</taxon>
        <taxon>Streptomycetaceae</taxon>
        <taxon>Kitasatospora</taxon>
    </lineage>
</organism>
<keyword evidence="2" id="KW-0472">Membrane</keyword>
<dbReference type="RefSeq" id="WP_344331653.1">
    <property type="nucleotide sequence ID" value="NZ_BAAAKJ010000104.1"/>
</dbReference>
<sequence>MTDTPGWASPGSPEPPRDGSRPPADAPAAVPGQSAPPHDAPTAWGTAPGAPQPPYGQQQPPYGQQPPFGPPPGGQYGGRQYGWGAPPSPKPGVIPLRPLGLGEILDGAVSTVRKHWRVALGLSLGVAVVQQGVALGAQLAIQGDTGELTPVLTSLVSLPLAWLLGVIASALLTMVVSRAILGQSVTLREAWRDARPRLLQLVGLTLLNGLILGGIALLACAPLIGYALAGAEEPAITALLAVVGLLSLPVICWLGIQLSLAAPALMLEKQGVIAALSRSRRLVRRSWWRIFGITLLSTVMAWIVSSVISTPFTVAGMVLGWGDLTSRIDSGDAATMPPAMLVAVAIGGILSSTITLPFTATIGVLLYVDQRIRREALDIELARAAGLPEQGGTGWDGQAGPAPARL</sequence>
<feature type="transmembrane region" description="Helical" evidence="2">
    <location>
        <begin position="235"/>
        <end position="267"/>
    </location>
</feature>
<feature type="compositionally biased region" description="Pro residues" evidence="1">
    <location>
        <begin position="63"/>
        <end position="73"/>
    </location>
</feature>
<feature type="transmembrane region" description="Helical" evidence="2">
    <location>
        <begin position="288"/>
        <end position="321"/>
    </location>
</feature>
<evidence type="ECO:0000259" key="3">
    <source>
        <dbReference type="Pfam" id="PF25231"/>
    </source>
</evidence>
<dbReference type="EMBL" id="BAAAKJ010000104">
    <property type="protein sequence ID" value="GAA1390829.1"/>
    <property type="molecule type" value="Genomic_DNA"/>
</dbReference>
<feature type="compositionally biased region" description="Low complexity" evidence="1">
    <location>
        <begin position="40"/>
        <end position="62"/>
    </location>
</feature>
<proteinExistence type="predicted"/>
<keyword evidence="5" id="KW-1185">Reference proteome</keyword>
<feature type="transmembrane region" description="Helical" evidence="2">
    <location>
        <begin position="341"/>
        <end position="368"/>
    </location>
</feature>
<protein>
    <submittedName>
        <fullName evidence="4">Glycerophosphoryl diester phosphodiesterase membrane domain-containing protein</fullName>
    </submittedName>
</protein>